<dbReference type="InterPro" id="IPR000253">
    <property type="entry name" value="FHA_dom"/>
</dbReference>
<sequence length="288" mass="31471">MESGKRIDVIGLGTRRFYVFGRVPDMVDVPLTDHRTISRQHAAICHGCPPSMSPSKQLVLIDLSSANGTFVRSNGVLRRLDPNEPVGLTEGMHIRFGESKRVCVVKGLSRETGVHSTEPGGHNTSKLEHGKKRKPSPEDDRQEKADSSRTSRGKGSSGVQGQGQTTVESRERNNHPLDEKQVKRRALWSHKKDEPMDSSTGHWTAAAQTLGSDTSNKFLRLMGAKKNSKNAVQKPPQGNSSHGKDDSSSASSSQNSTLQKEQSEIASNLERGYQSGLMYNRGRMGLGS</sequence>
<feature type="domain" description="FHA" evidence="2">
    <location>
        <begin position="18"/>
        <end position="76"/>
    </location>
</feature>
<dbReference type="InterPro" id="IPR050923">
    <property type="entry name" value="Cell_Proc_Reg/RNA_Proc"/>
</dbReference>
<feature type="region of interest" description="Disordered" evidence="1">
    <location>
        <begin position="111"/>
        <end position="202"/>
    </location>
</feature>
<dbReference type="SMART" id="SM00240">
    <property type="entry name" value="FHA"/>
    <property type="match status" value="1"/>
</dbReference>
<dbReference type="Pfam" id="PF00498">
    <property type="entry name" value="FHA"/>
    <property type="match status" value="1"/>
</dbReference>
<reference evidence="3" key="1">
    <citation type="submission" date="2021-01" db="EMBL/GenBank/DDBJ databases">
        <authorList>
            <person name="Corre E."/>
            <person name="Pelletier E."/>
            <person name="Niang G."/>
            <person name="Scheremetjew M."/>
            <person name="Finn R."/>
            <person name="Kale V."/>
            <person name="Holt S."/>
            <person name="Cochrane G."/>
            <person name="Meng A."/>
            <person name="Brown T."/>
            <person name="Cohen L."/>
        </authorList>
    </citation>
    <scope>NUCLEOTIDE SEQUENCE</scope>
    <source>
        <strain evidence="3">CCMP1381</strain>
    </source>
</reference>
<name>A0A7S2B1B1_9STRA</name>
<dbReference type="SUPFAM" id="SSF49879">
    <property type="entry name" value="SMAD/FHA domain"/>
    <property type="match status" value="1"/>
</dbReference>
<dbReference type="Pfam" id="PF15477">
    <property type="entry name" value="SMAP"/>
    <property type="match status" value="1"/>
</dbReference>
<protein>
    <recommendedName>
        <fullName evidence="2">FHA domain-containing protein</fullName>
    </recommendedName>
</protein>
<evidence type="ECO:0000259" key="2">
    <source>
        <dbReference type="PROSITE" id="PS50006"/>
    </source>
</evidence>
<dbReference type="EMBL" id="HBGS01009226">
    <property type="protein sequence ID" value="CAD9383514.1"/>
    <property type="molecule type" value="Transcribed_RNA"/>
</dbReference>
<feature type="compositionally biased region" description="Basic and acidic residues" evidence="1">
    <location>
        <begin position="168"/>
        <end position="181"/>
    </location>
</feature>
<feature type="compositionally biased region" description="Basic and acidic residues" evidence="1">
    <location>
        <begin position="135"/>
        <end position="149"/>
    </location>
</feature>
<dbReference type="PANTHER" id="PTHR23308">
    <property type="entry name" value="NUCLEAR INHIBITOR OF PROTEIN PHOSPHATASE-1"/>
    <property type="match status" value="1"/>
</dbReference>
<evidence type="ECO:0000256" key="1">
    <source>
        <dbReference type="SAM" id="MobiDB-lite"/>
    </source>
</evidence>
<dbReference type="InterPro" id="IPR028124">
    <property type="entry name" value="SMAP_dom"/>
</dbReference>
<dbReference type="PROSITE" id="PS50006">
    <property type="entry name" value="FHA_DOMAIN"/>
    <property type="match status" value="1"/>
</dbReference>
<dbReference type="AlphaFoldDB" id="A0A7S2B1B1"/>
<organism evidence="3">
    <name type="scientific">Octactis speculum</name>
    <dbReference type="NCBI Taxonomy" id="3111310"/>
    <lineage>
        <taxon>Eukaryota</taxon>
        <taxon>Sar</taxon>
        <taxon>Stramenopiles</taxon>
        <taxon>Ochrophyta</taxon>
        <taxon>Dictyochophyceae</taxon>
        <taxon>Dictyochales</taxon>
        <taxon>Dictyochaceae</taxon>
        <taxon>Octactis</taxon>
    </lineage>
</organism>
<dbReference type="Gene3D" id="2.60.200.20">
    <property type="match status" value="1"/>
</dbReference>
<gene>
    <name evidence="3" type="ORF">DSPE1174_LOCUS4874</name>
</gene>
<proteinExistence type="predicted"/>
<accession>A0A7S2B1B1</accession>
<feature type="region of interest" description="Disordered" evidence="1">
    <location>
        <begin position="222"/>
        <end position="288"/>
    </location>
</feature>
<dbReference type="InterPro" id="IPR008984">
    <property type="entry name" value="SMAD_FHA_dom_sf"/>
</dbReference>
<evidence type="ECO:0000313" key="3">
    <source>
        <dbReference type="EMBL" id="CAD9383514.1"/>
    </source>
</evidence>
<feature type="compositionally biased region" description="Polar residues" evidence="1">
    <location>
        <begin position="257"/>
        <end position="266"/>
    </location>
</feature>